<comment type="similarity">
    <text evidence="2">Belongs to the AAA ATPase family. BCS1 subfamily.</text>
</comment>
<evidence type="ECO:0000256" key="11">
    <source>
        <dbReference type="ARBA" id="ARBA00048778"/>
    </source>
</evidence>
<dbReference type="Pfam" id="PF25426">
    <property type="entry name" value="AAA_lid_BCS1"/>
    <property type="match status" value="1"/>
</dbReference>
<dbReference type="GeneID" id="43586978"/>
<evidence type="ECO:0000256" key="3">
    <source>
        <dbReference type="ARBA" id="ARBA00022692"/>
    </source>
</evidence>
<dbReference type="Pfam" id="PF08740">
    <property type="entry name" value="BCS1_N"/>
    <property type="match status" value="1"/>
</dbReference>
<evidence type="ECO:0000256" key="1">
    <source>
        <dbReference type="ARBA" id="ARBA00004434"/>
    </source>
</evidence>
<dbReference type="SMART" id="SM00382">
    <property type="entry name" value="AAA"/>
    <property type="match status" value="1"/>
</dbReference>
<dbReference type="SMART" id="SM01024">
    <property type="entry name" value="BCS1_N"/>
    <property type="match status" value="1"/>
</dbReference>
<evidence type="ECO:0000256" key="9">
    <source>
        <dbReference type="ARBA" id="ARBA00023128"/>
    </source>
</evidence>
<dbReference type="InterPro" id="IPR057495">
    <property type="entry name" value="AAA_lid_BCS1"/>
</dbReference>
<dbReference type="AlphaFoldDB" id="A0A5M6C968"/>
<dbReference type="SUPFAM" id="SSF52540">
    <property type="entry name" value="P-loop containing nucleoside triphosphate hydrolases"/>
    <property type="match status" value="1"/>
</dbReference>
<dbReference type="InterPro" id="IPR050747">
    <property type="entry name" value="Mitochondrial_chaperone_BCS1"/>
</dbReference>
<evidence type="ECO:0000256" key="10">
    <source>
        <dbReference type="ARBA" id="ARBA00023136"/>
    </source>
</evidence>
<dbReference type="Proteomes" id="UP000322225">
    <property type="component" value="Chromosome 1"/>
</dbReference>
<evidence type="ECO:0000313" key="12">
    <source>
        <dbReference type="EMBL" id="WWD16054.1"/>
    </source>
</evidence>
<comment type="catalytic activity">
    <reaction evidence="11">
        <text>ATP + H2O = ADP + phosphate + H(+)</text>
        <dbReference type="Rhea" id="RHEA:13065"/>
        <dbReference type="ChEBI" id="CHEBI:15377"/>
        <dbReference type="ChEBI" id="CHEBI:15378"/>
        <dbReference type="ChEBI" id="CHEBI:30616"/>
        <dbReference type="ChEBI" id="CHEBI:43474"/>
        <dbReference type="ChEBI" id="CHEBI:456216"/>
    </reaction>
    <physiologicalReaction direction="left-to-right" evidence="11">
        <dbReference type="Rhea" id="RHEA:13066"/>
    </physiologicalReaction>
</comment>
<gene>
    <name evidence="12" type="ORF">CI109_100479</name>
</gene>
<dbReference type="InterPro" id="IPR027417">
    <property type="entry name" value="P-loop_NTPase"/>
</dbReference>
<dbReference type="EMBL" id="CP144051">
    <property type="protein sequence ID" value="WWD16054.1"/>
    <property type="molecule type" value="Genomic_DNA"/>
</dbReference>
<keyword evidence="6" id="KW-0378">Hydrolase</keyword>
<evidence type="ECO:0000256" key="4">
    <source>
        <dbReference type="ARBA" id="ARBA00022741"/>
    </source>
</evidence>
<evidence type="ECO:0000313" key="13">
    <source>
        <dbReference type="Proteomes" id="UP000322225"/>
    </source>
</evidence>
<protein>
    <submittedName>
        <fullName evidence="12">Uncharacterized protein</fullName>
    </submittedName>
</protein>
<evidence type="ECO:0000256" key="2">
    <source>
        <dbReference type="ARBA" id="ARBA00007448"/>
    </source>
</evidence>
<keyword evidence="8" id="KW-1133">Transmembrane helix</keyword>
<dbReference type="InterPro" id="IPR003593">
    <property type="entry name" value="AAA+_ATPase"/>
</dbReference>
<dbReference type="InterPro" id="IPR003959">
    <property type="entry name" value="ATPase_AAA_core"/>
</dbReference>
<proteinExistence type="inferred from homology"/>
<dbReference type="GO" id="GO:0005743">
    <property type="term" value="C:mitochondrial inner membrane"/>
    <property type="evidence" value="ECO:0007669"/>
    <property type="project" value="UniProtKB-SubCell"/>
</dbReference>
<comment type="subcellular location">
    <subcellularLocation>
        <location evidence="1">Mitochondrion inner membrane</location>
        <topology evidence="1">Single-pass membrane protein</topology>
    </subcellularLocation>
</comment>
<reference evidence="12" key="1">
    <citation type="submission" date="2017-08" db="EMBL/GenBank/DDBJ databases">
        <authorList>
            <person name="Cuomo C."/>
            <person name="Billmyre B."/>
            <person name="Heitman J."/>
        </authorList>
    </citation>
    <scope>NUCLEOTIDE SEQUENCE</scope>
    <source>
        <strain evidence="12">CBS 12478</strain>
    </source>
</reference>
<dbReference type="KEGG" id="ksn:43586978"/>
<keyword evidence="7" id="KW-0067">ATP-binding</keyword>
<dbReference type="Gene3D" id="3.40.50.300">
    <property type="entry name" value="P-loop containing nucleotide triphosphate hydrolases"/>
    <property type="match status" value="1"/>
</dbReference>
<sequence length="577" mass="64223">MSFVNALLYSDDILAVPMRLIHTLSRNGNVESLVPLAIRALVIGWLFALLRRFTKYATTQLGRTFFPTAYISISDPAYNWITAWIAQDAKAQSQIHDFQLVTEEWRSAKKKNAATIQATAGTNVLATTGVGAAVGAVGASGKETLARSASWSWKGIIGQVLPTYNHRIRLKHDGNYIWVTRRINGFARGRIIEHYQVRTIAFQSNVLRNFLVAAHKAYYAKEERELLIFHTKRINATWLRPVSRPSRPWSSVILPNSIKETILTDMEKFLSDTEIRWYASRGIPHRRGYLFHGEPGAGKTTLVTALASKLALDIYVINPAQRGMDDAKLAKLFRDCPSKSIILIEDIDCIFPHGRSQAINTGSTAIQNNDEQEEISVEPITESPPDMSEVSSSTQVAVGGTHDLSPSVVTMSGLLNAIDGVSSQEGCVLIATTNHLDRLDPALSRAGRFDIRIPFSTALPSQARALYLHFYPLEDFQSFPSNDEKQPAIKTQTDIEDLADRFVLAVFGHDSDDKHHQAVKFEDLEGTKDRKQNGLSMASLQGYLLKHKDDPVGAVEHAQEWMMDGSEQQKGRRKGKA</sequence>
<keyword evidence="10" id="KW-0472">Membrane</keyword>
<dbReference type="Pfam" id="PF00004">
    <property type="entry name" value="AAA"/>
    <property type="match status" value="2"/>
</dbReference>
<keyword evidence="3" id="KW-0812">Transmembrane</keyword>
<dbReference type="GO" id="GO:0005524">
    <property type="term" value="F:ATP binding"/>
    <property type="evidence" value="ECO:0007669"/>
    <property type="project" value="UniProtKB-KW"/>
</dbReference>
<keyword evidence="9" id="KW-0496">Mitochondrion</keyword>
<accession>A0A5M6C968</accession>
<dbReference type="RefSeq" id="XP_031862667.1">
    <property type="nucleotide sequence ID" value="XM_032002860.1"/>
</dbReference>
<evidence type="ECO:0000256" key="7">
    <source>
        <dbReference type="ARBA" id="ARBA00022840"/>
    </source>
</evidence>
<dbReference type="InterPro" id="IPR014851">
    <property type="entry name" value="BCS1_N"/>
</dbReference>
<evidence type="ECO:0000256" key="6">
    <source>
        <dbReference type="ARBA" id="ARBA00022801"/>
    </source>
</evidence>
<keyword evidence="4" id="KW-0547">Nucleotide-binding</keyword>
<keyword evidence="5" id="KW-0999">Mitochondrion inner membrane</keyword>
<dbReference type="OrthoDB" id="10251412at2759"/>
<evidence type="ECO:0000256" key="5">
    <source>
        <dbReference type="ARBA" id="ARBA00022792"/>
    </source>
</evidence>
<reference evidence="12" key="2">
    <citation type="submission" date="2024-01" db="EMBL/GenBank/DDBJ databases">
        <title>Comparative genomics of Cryptococcus and Kwoniella reveals pathogenesis evolution and contrasting modes of karyotype evolution via chromosome fusion or intercentromeric recombination.</title>
        <authorList>
            <person name="Coelho M.A."/>
            <person name="David-Palma M."/>
            <person name="Shea T."/>
            <person name="Bowers K."/>
            <person name="McGinley-Smith S."/>
            <person name="Mohammad A.W."/>
            <person name="Gnirke A."/>
            <person name="Yurkov A.M."/>
            <person name="Nowrousian M."/>
            <person name="Sun S."/>
            <person name="Cuomo C.A."/>
            <person name="Heitman J."/>
        </authorList>
    </citation>
    <scope>NUCLEOTIDE SEQUENCE</scope>
    <source>
        <strain evidence="12">CBS 12478</strain>
    </source>
</reference>
<keyword evidence="13" id="KW-1185">Reference proteome</keyword>
<dbReference type="PANTHER" id="PTHR23070">
    <property type="entry name" value="BCS1 AAA-TYPE ATPASE"/>
    <property type="match status" value="1"/>
</dbReference>
<organism evidence="12 13">
    <name type="scientific">Kwoniella shandongensis</name>
    <dbReference type="NCBI Taxonomy" id="1734106"/>
    <lineage>
        <taxon>Eukaryota</taxon>
        <taxon>Fungi</taxon>
        <taxon>Dikarya</taxon>
        <taxon>Basidiomycota</taxon>
        <taxon>Agaricomycotina</taxon>
        <taxon>Tremellomycetes</taxon>
        <taxon>Tremellales</taxon>
        <taxon>Cryptococcaceae</taxon>
        <taxon>Kwoniella</taxon>
    </lineage>
</organism>
<dbReference type="GO" id="GO:0016887">
    <property type="term" value="F:ATP hydrolysis activity"/>
    <property type="evidence" value="ECO:0007669"/>
    <property type="project" value="InterPro"/>
</dbReference>
<evidence type="ECO:0000256" key="8">
    <source>
        <dbReference type="ARBA" id="ARBA00022989"/>
    </source>
</evidence>
<name>A0A5M6C968_9TREE</name>